<protein>
    <submittedName>
        <fullName evidence="5">Uncharacterized protein</fullName>
    </submittedName>
</protein>
<dbReference type="EMBL" id="JAGKQM010000014">
    <property type="protein sequence ID" value="KAH0883096.1"/>
    <property type="molecule type" value="Genomic_DNA"/>
</dbReference>
<feature type="non-terminal residue" evidence="5">
    <location>
        <position position="1385"/>
    </location>
</feature>
<proteinExistence type="predicted"/>
<reference evidence="5 6" key="1">
    <citation type="submission" date="2021-05" db="EMBL/GenBank/DDBJ databases">
        <title>Genome Assembly of Synthetic Allotetraploid Brassica napus Reveals Homoeologous Exchanges between Subgenomes.</title>
        <authorList>
            <person name="Davis J.T."/>
        </authorList>
    </citation>
    <scope>NUCLEOTIDE SEQUENCE [LARGE SCALE GENOMIC DNA]</scope>
    <source>
        <strain evidence="6">cv. Da-Ae</strain>
        <tissue evidence="5">Seedling</tissue>
    </source>
</reference>
<organism evidence="5 6">
    <name type="scientific">Brassica napus</name>
    <name type="common">Rape</name>
    <dbReference type="NCBI Taxonomy" id="3708"/>
    <lineage>
        <taxon>Eukaryota</taxon>
        <taxon>Viridiplantae</taxon>
        <taxon>Streptophyta</taxon>
        <taxon>Embryophyta</taxon>
        <taxon>Tracheophyta</taxon>
        <taxon>Spermatophyta</taxon>
        <taxon>Magnoliopsida</taxon>
        <taxon>eudicotyledons</taxon>
        <taxon>Gunneridae</taxon>
        <taxon>Pentapetalae</taxon>
        <taxon>rosids</taxon>
        <taxon>malvids</taxon>
        <taxon>Brassicales</taxon>
        <taxon>Brassicaceae</taxon>
        <taxon>Brassiceae</taxon>
        <taxon>Brassica</taxon>
    </lineage>
</organism>
<dbReference type="InterPro" id="IPR006866">
    <property type="entry name" value="DUF627_N"/>
</dbReference>
<dbReference type="PANTHER" id="PTHR22975">
    <property type="entry name" value="UBIQUITIN SPECIFIC PROTEINASE"/>
    <property type="match status" value="1"/>
</dbReference>
<evidence type="ECO:0000259" key="4">
    <source>
        <dbReference type="Pfam" id="PF04781"/>
    </source>
</evidence>
<dbReference type="PANTHER" id="PTHR22975:SF24">
    <property type="entry name" value="CARBOXYL-TERMINAL HYDROLASE-LIKE PROTEIN, PUTATIVE (DUF627 AND DUF629)-RELATED"/>
    <property type="match status" value="1"/>
</dbReference>
<accession>A0ABQ7ZS66</accession>
<evidence type="ECO:0000313" key="5">
    <source>
        <dbReference type="EMBL" id="KAH0883096.1"/>
    </source>
</evidence>
<evidence type="ECO:0000256" key="2">
    <source>
        <dbReference type="ARBA" id="ARBA00022801"/>
    </source>
</evidence>
<dbReference type="InterPro" id="IPR006865">
    <property type="entry name" value="DUF629"/>
</dbReference>
<dbReference type="Pfam" id="PF04781">
    <property type="entry name" value="DUF627"/>
    <property type="match status" value="2"/>
</dbReference>
<keyword evidence="2" id="KW-0378">Hydrolase</keyword>
<gene>
    <name evidence="5" type="ORF">HID58_059192</name>
</gene>
<feature type="domain" description="DUF629" evidence="3">
    <location>
        <begin position="868"/>
        <end position="1313"/>
    </location>
</feature>
<feature type="non-terminal residue" evidence="5">
    <location>
        <position position="1"/>
    </location>
</feature>
<dbReference type="InterPro" id="IPR052398">
    <property type="entry name" value="Ubiquitin_hydrolase_53/54"/>
</dbReference>
<keyword evidence="6" id="KW-1185">Reference proteome</keyword>
<feature type="domain" description="DUF629" evidence="3">
    <location>
        <begin position="206"/>
        <end position="525"/>
    </location>
</feature>
<dbReference type="Pfam" id="PF04780">
    <property type="entry name" value="DUF629"/>
    <property type="match status" value="2"/>
</dbReference>
<sequence length="1385" mass="160988">LGVQERRTFLRENPEEDCDSWNHMASSEKIGATDEEKIVDAYTQAEVFLHEEATISVHGANPSCYRHHLLQGDVFFELARVADGNELKTVYLFAYVDAYSVSSRLCPESVRSFHGYSLSLIELGDRLGLSKFYEKAHSKAKLGLGLCMKILEPQGREGDLQSKVEALIDLAREKMQSNNAMVVHDTTSVDDQIQEQGKGDADVDLLNKLWSKLDEKSKRDFLVVDSRGFVDYIESVHAKTKAERRHFSECLCIDDTLRWRKWKCRICPQVNYCLVDCTWHILETHVQKFQPRSSSRPRRLDECFASMIRCGNWEPVDTAEAINLIKDKIERKEKLVYVNGWSCDWPIATDETRKDMLRQFGHVLKDYSENDIMPRSVWDWLMVYAEENVKLPEVPGDYLEKCKFFKSPQSLCFLEEKNIEYLLEYVRELSTDLRTGLVSKVVDGLWVKSLVKERIDIQRVGFNLLLDERLLFEGEHRDYDDVGTVKTFKSSGIYDHVIPKGDEIVSWLLDCPPIDAEFVSQVAEEEGYYTKRDKLLTVVKDILEGAATPRFGELDDKEFTDGTSELFTTVQNDAVRRNLWKLRNSLNNKVISIDAKILLNEWTYKKLHEFARLSVIENRLVVNIPFVKLYLQDKLRSMLKTHKRKITTEMEEALFCSPERRPFDHKETHHFLKKIETEDCAERSDYKDSENTYDLAKELFEESDHIKALEITEKTISDHGLKKSCSPHHQLQGDIFFSLARKADTTDIKCVYLFASVDAYSMSSLLCPDSVSSFYGCARSLIELGDQLGINSFYKKAESKARHGLSVKMLKPQESSHQFIEDDLKAELEDLINLATLKMNISEAMLVKINVANQMQGQCKVDTYVIDRLKNLWGKLDEKTKREFLVVDRTSLIDYLRDNMYDKKMIEHISKCLRVDDELGWRWWKCRICPQWHILDKHVHEFLPRICSRPKRVDKFLADMICCGNWEPVDTSRAVDLIKARIKGREEFIYVNGWCNDWPVAKDEERKEILRQFAEVLKSSCSNDTLPCSLWDWLIDYTEENVNLPQVHGFYLDSWSFFKNPQCICFLDLKSLKYILEYVKQFTTDVRTGLVLAVVDRLGAKSLVNERIDLERGGLNLLLDERLLYEGEHGFDDLGTVRTFKSTEIYEHVIPKGDEIVSWVLDCPAIDTNFVSQVAEGVHNLEIWLAVLRIVRSTARKEVSYYSKRDKLQTYAKMLGEAEALCDKEDKWRNVYQRRRYALTFRSVCERRVTQDNATKCCFLNVVRDVLQEAESPRFEVLQDKEFMECISELSTTVQNDVIRRSMCRLRKWLNEKLVLIDSKILLNEWTYKRLLEFAKLSAIDNRLVVLPLVKMFLQNKLKSTIETHKRKITTADAGASAKRRSTQT</sequence>
<dbReference type="Proteomes" id="UP000824890">
    <property type="component" value="Unassembled WGS sequence"/>
</dbReference>
<feature type="domain" description="DUF627" evidence="4">
    <location>
        <begin position="696"/>
        <end position="808"/>
    </location>
</feature>
<evidence type="ECO:0000256" key="1">
    <source>
        <dbReference type="ARBA" id="ARBA00022786"/>
    </source>
</evidence>
<feature type="domain" description="DUF627" evidence="4">
    <location>
        <begin position="52"/>
        <end position="144"/>
    </location>
</feature>
<keyword evidence="1" id="KW-0833">Ubl conjugation pathway</keyword>
<name>A0ABQ7ZS66_BRANA</name>
<evidence type="ECO:0000313" key="6">
    <source>
        <dbReference type="Proteomes" id="UP000824890"/>
    </source>
</evidence>
<comment type="caution">
    <text evidence="5">The sequence shown here is derived from an EMBL/GenBank/DDBJ whole genome shotgun (WGS) entry which is preliminary data.</text>
</comment>
<evidence type="ECO:0000259" key="3">
    <source>
        <dbReference type="Pfam" id="PF04780"/>
    </source>
</evidence>